<evidence type="ECO:0000313" key="7">
    <source>
        <dbReference type="EMBL" id="GAA2369544.1"/>
    </source>
</evidence>
<protein>
    <submittedName>
        <fullName evidence="7">Tyrosine recombinase</fullName>
    </submittedName>
</protein>
<dbReference type="InterPro" id="IPR050090">
    <property type="entry name" value="Tyrosine_recombinase_XerCD"/>
</dbReference>
<dbReference type="InterPro" id="IPR004107">
    <property type="entry name" value="Integrase_SAM-like_N"/>
</dbReference>
<dbReference type="InterPro" id="IPR010998">
    <property type="entry name" value="Integrase_recombinase_N"/>
</dbReference>
<dbReference type="Gene3D" id="1.10.443.10">
    <property type="entry name" value="Intergrase catalytic core"/>
    <property type="match status" value="1"/>
</dbReference>
<evidence type="ECO:0000259" key="5">
    <source>
        <dbReference type="PROSITE" id="PS51898"/>
    </source>
</evidence>
<gene>
    <name evidence="7" type="ORF">GCM10010170_070010</name>
</gene>
<evidence type="ECO:0000313" key="8">
    <source>
        <dbReference type="Proteomes" id="UP001501444"/>
    </source>
</evidence>
<dbReference type="PROSITE" id="PS51898">
    <property type="entry name" value="TYR_RECOMBINASE"/>
    <property type="match status" value="1"/>
</dbReference>
<evidence type="ECO:0000256" key="2">
    <source>
        <dbReference type="ARBA" id="ARBA00023125"/>
    </source>
</evidence>
<keyword evidence="8" id="KW-1185">Reference proteome</keyword>
<dbReference type="PANTHER" id="PTHR30349">
    <property type="entry name" value="PHAGE INTEGRASE-RELATED"/>
    <property type="match status" value="1"/>
</dbReference>
<dbReference type="InterPro" id="IPR002104">
    <property type="entry name" value="Integrase_catalytic"/>
</dbReference>
<keyword evidence="3" id="KW-0233">DNA recombination</keyword>
<dbReference type="EMBL" id="BAAARV010000069">
    <property type="protein sequence ID" value="GAA2369544.1"/>
    <property type="molecule type" value="Genomic_DNA"/>
</dbReference>
<evidence type="ECO:0000256" key="4">
    <source>
        <dbReference type="PROSITE-ProRule" id="PRU01248"/>
    </source>
</evidence>
<comment type="caution">
    <text evidence="7">The sequence shown here is derived from an EMBL/GenBank/DDBJ whole genome shotgun (WGS) entry which is preliminary data.</text>
</comment>
<dbReference type="InterPro" id="IPR013762">
    <property type="entry name" value="Integrase-like_cat_sf"/>
</dbReference>
<evidence type="ECO:0000256" key="3">
    <source>
        <dbReference type="ARBA" id="ARBA00023172"/>
    </source>
</evidence>
<evidence type="ECO:0000259" key="6">
    <source>
        <dbReference type="PROSITE" id="PS51900"/>
    </source>
</evidence>
<reference evidence="8" key="1">
    <citation type="journal article" date="2019" name="Int. J. Syst. Evol. Microbiol.">
        <title>The Global Catalogue of Microorganisms (GCM) 10K type strain sequencing project: providing services to taxonomists for standard genome sequencing and annotation.</title>
        <authorList>
            <consortium name="The Broad Institute Genomics Platform"/>
            <consortium name="The Broad Institute Genome Sequencing Center for Infectious Disease"/>
            <person name="Wu L."/>
            <person name="Ma J."/>
        </authorList>
    </citation>
    <scope>NUCLEOTIDE SEQUENCE [LARGE SCALE GENOMIC DNA]</scope>
    <source>
        <strain evidence="8">JCM 3272</strain>
    </source>
</reference>
<dbReference type="Gene3D" id="1.10.150.130">
    <property type="match status" value="1"/>
</dbReference>
<dbReference type="Pfam" id="PF02899">
    <property type="entry name" value="Phage_int_SAM_1"/>
    <property type="match status" value="1"/>
</dbReference>
<name>A0ABP5U5J5_9ACTN</name>
<organism evidence="7 8">
    <name type="scientific">Dactylosporangium salmoneum</name>
    <dbReference type="NCBI Taxonomy" id="53361"/>
    <lineage>
        <taxon>Bacteria</taxon>
        <taxon>Bacillati</taxon>
        <taxon>Actinomycetota</taxon>
        <taxon>Actinomycetes</taxon>
        <taxon>Micromonosporales</taxon>
        <taxon>Micromonosporaceae</taxon>
        <taxon>Dactylosporangium</taxon>
    </lineage>
</organism>
<dbReference type="PANTHER" id="PTHR30349:SF81">
    <property type="entry name" value="TYROSINE RECOMBINASE XERC"/>
    <property type="match status" value="1"/>
</dbReference>
<dbReference type="InterPro" id="IPR011010">
    <property type="entry name" value="DNA_brk_join_enz"/>
</dbReference>
<dbReference type="Proteomes" id="UP001501444">
    <property type="component" value="Unassembled WGS sequence"/>
</dbReference>
<dbReference type="PROSITE" id="PS51900">
    <property type="entry name" value="CB"/>
    <property type="match status" value="1"/>
</dbReference>
<feature type="domain" description="Tyr recombinase" evidence="5">
    <location>
        <begin position="129"/>
        <end position="329"/>
    </location>
</feature>
<dbReference type="InterPro" id="IPR044068">
    <property type="entry name" value="CB"/>
</dbReference>
<sequence length="337" mass="37096">MTASLTGQIVLARDSAALAAGGSRFMALRDEGLLEYGSANTRAAYRLDTDHWLQFLAASGVHPLDGVERKHAFGWLRTLELQREAKATRARRLAAVKSFYEWLTSMGYYTRANPVAVERNRKPRVSRSESTFSLSREQTVQLLAAADRDHERQAARTAAIVWLLVITGIRVSELIAADVEGLGTHDGHRVLRLVLKGDVDAMVVIPDPVWVRLERYLRQRSDVQLSRLPVRAGQVGRGGTRGRRPLFVTASGGRLDRGAVARLLCRFAPGIGVEAWLGPHVLRHTCSTLARAAGVALEDIQDQLGHADGRTVRRYDHGGVRLDRAPAYALITYLGVA</sequence>
<feature type="domain" description="Core-binding (CB)" evidence="6">
    <location>
        <begin position="24"/>
        <end position="104"/>
    </location>
</feature>
<dbReference type="CDD" id="cd00397">
    <property type="entry name" value="DNA_BRE_C"/>
    <property type="match status" value="1"/>
</dbReference>
<dbReference type="Pfam" id="PF00589">
    <property type="entry name" value="Phage_integrase"/>
    <property type="match status" value="1"/>
</dbReference>
<keyword evidence="1" id="KW-0229">DNA integration</keyword>
<keyword evidence="2 4" id="KW-0238">DNA-binding</keyword>
<evidence type="ECO:0000256" key="1">
    <source>
        <dbReference type="ARBA" id="ARBA00022908"/>
    </source>
</evidence>
<dbReference type="RefSeq" id="WP_344616871.1">
    <property type="nucleotide sequence ID" value="NZ_BAAARV010000069.1"/>
</dbReference>
<dbReference type="SUPFAM" id="SSF56349">
    <property type="entry name" value="DNA breaking-rejoining enzymes"/>
    <property type="match status" value="1"/>
</dbReference>
<accession>A0ABP5U5J5</accession>
<proteinExistence type="predicted"/>